<evidence type="ECO:0000313" key="3">
    <source>
        <dbReference type="Proteomes" id="UP001194469"/>
    </source>
</evidence>
<evidence type="ECO:0000313" key="2">
    <source>
        <dbReference type="EMBL" id="MBG3875499.1"/>
    </source>
</evidence>
<keyword evidence="3" id="KW-1185">Reference proteome</keyword>
<name>A0ABS0IZ83_9BACT</name>
<dbReference type="Pfam" id="PF10948">
    <property type="entry name" value="DUF2635"/>
    <property type="match status" value="1"/>
</dbReference>
<dbReference type="Proteomes" id="UP001194469">
    <property type="component" value="Unassembled WGS sequence"/>
</dbReference>
<dbReference type="EMBL" id="VRYY01000006">
    <property type="protein sequence ID" value="MBG3875499.1"/>
    <property type="molecule type" value="Genomic_DNA"/>
</dbReference>
<dbReference type="RefSeq" id="WP_196607787.1">
    <property type="nucleotide sequence ID" value="NZ_VRYY01000006.1"/>
</dbReference>
<feature type="region of interest" description="Disordered" evidence="1">
    <location>
        <begin position="46"/>
        <end position="65"/>
    </location>
</feature>
<accession>A0ABS0IZ83</accession>
<sequence>MANPTPELITVYPVQGIKVRDPQTLQHVPDEGLEVPRSTYWLRRISAGDVTTSKPTAKQAKPAKE</sequence>
<dbReference type="InterPro" id="IPR024400">
    <property type="entry name" value="DUF2635"/>
</dbReference>
<proteinExistence type="predicted"/>
<gene>
    <name evidence="2" type="ORF">FVW20_00270</name>
</gene>
<evidence type="ECO:0000256" key="1">
    <source>
        <dbReference type="SAM" id="MobiDB-lite"/>
    </source>
</evidence>
<comment type="caution">
    <text evidence="2">The sequence shown here is derived from an EMBL/GenBank/DDBJ whole genome shotgun (WGS) entry which is preliminary data.</text>
</comment>
<reference evidence="2 3" key="1">
    <citation type="submission" date="2019-08" db="EMBL/GenBank/DDBJ databases">
        <authorList>
            <person name="Luo N."/>
        </authorList>
    </citation>
    <scope>NUCLEOTIDE SEQUENCE [LARGE SCALE GENOMIC DNA]</scope>
    <source>
        <strain evidence="2 3">NCIMB 9442</strain>
    </source>
</reference>
<organism evidence="2 3">
    <name type="scientific">Nitratidesulfovibrio oxamicus</name>
    <dbReference type="NCBI Taxonomy" id="32016"/>
    <lineage>
        <taxon>Bacteria</taxon>
        <taxon>Pseudomonadati</taxon>
        <taxon>Thermodesulfobacteriota</taxon>
        <taxon>Desulfovibrionia</taxon>
        <taxon>Desulfovibrionales</taxon>
        <taxon>Desulfovibrionaceae</taxon>
        <taxon>Nitratidesulfovibrio</taxon>
    </lineage>
</organism>
<protein>
    <submittedName>
        <fullName evidence="2">DUF2635 domain-containing protein</fullName>
    </submittedName>
</protein>